<dbReference type="PANTHER" id="PTHR12875:SF0">
    <property type="entry name" value="GOLGI TO ER TRAFFIC PROTEIN 4 HOMOLOG"/>
    <property type="match status" value="1"/>
</dbReference>
<dbReference type="Gene3D" id="1.25.40.10">
    <property type="entry name" value="Tetratricopeptide repeat domain"/>
    <property type="match status" value="1"/>
</dbReference>
<dbReference type="Proteomes" id="UP000292447">
    <property type="component" value="Chromosome V"/>
</dbReference>
<dbReference type="InterPro" id="IPR007317">
    <property type="entry name" value="GET4"/>
</dbReference>
<dbReference type="AlphaFoldDB" id="A0A4P6XW13"/>
<accession>A0A4P6XW13</accession>
<keyword evidence="3" id="KW-1185">Reference proteome</keyword>
<dbReference type="EMBL" id="CP034460">
    <property type="protein sequence ID" value="QBM90281.1"/>
    <property type="molecule type" value="Genomic_DNA"/>
</dbReference>
<dbReference type="InterPro" id="IPR011990">
    <property type="entry name" value="TPR-like_helical_dom_sf"/>
</dbReference>
<reference evidence="3" key="1">
    <citation type="submission" date="2019-03" db="EMBL/GenBank/DDBJ databases">
        <title>Snf2 controls pulcherriminic acid biosynthesis and connects pigmentation and antifungal activity of the yeast Metschnikowia pulcherrima.</title>
        <authorList>
            <person name="Gore-Lloyd D."/>
            <person name="Sumann I."/>
            <person name="Brachmann A.O."/>
            <person name="Schneeberger K."/>
            <person name="Ortiz-Merino R.A."/>
            <person name="Moreno-Beltran M."/>
            <person name="Schlaefli M."/>
            <person name="Kirner P."/>
            <person name="Santos Kron A."/>
            <person name="Wolfe K.H."/>
            <person name="Piel J."/>
            <person name="Ahrens C.H."/>
            <person name="Henk D."/>
            <person name="Freimoser F.M."/>
        </authorList>
    </citation>
    <scope>NUCLEOTIDE SEQUENCE [LARGE SCALE GENOMIC DNA]</scope>
    <source>
        <strain evidence="3">APC 1.2</strain>
    </source>
</reference>
<protein>
    <recommendedName>
        <fullName evidence="4">Golgi to ER traffic protein 4</fullName>
    </recommendedName>
</protein>
<proteinExistence type="inferred from homology"/>
<dbReference type="PANTHER" id="PTHR12875">
    <property type="entry name" value="GOLGI TO ER TRAFFIC PROTEIN 4 HOMOLOG"/>
    <property type="match status" value="1"/>
</dbReference>
<evidence type="ECO:0000313" key="2">
    <source>
        <dbReference type="EMBL" id="QBM90281.1"/>
    </source>
</evidence>
<evidence type="ECO:0000313" key="3">
    <source>
        <dbReference type="Proteomes" id="UP000292447"/>
    </source>
</evidence>
<dbReference type="Pfam" id="PF04190">
    <property type="entry name" value="GET4"/>
    <property type="match status" value="1"/>
</dbReference>
<dbReference type="STRING" id="2163413.A0A4P6XW13"/>
<name>A0A4P6XW13_9ASCO</name>
<organism evidence="2 3">
    <name type="scientific">Metschnikowia aff. pulcherrima</name>
    <dbReference type="NCBI Taxonomy" id="2163413"/>
    <lineage>
        <taxon>Eukaryota</taxon>
        <taxon>Fungi</taxon>
        <taxon>Dikarya</taxon>
        <taxon>Ascomycota</taxon>
        <taxon>Saccharomycotina</taxon>
        <taxon>Pichiomycetes</taxon>
        <taxon>Metschnikowiaceae</taxon>
        <taxon>Metschnikowia</taxon>
    </lineage>
</organism>
<evidence type="ECO:0000256" key="1">
    <source>
        <dbReference type="ARBA" id="ARBA00005351"/>
    </source>
</evidence>
<dbReference type="GO" id="GO:0072380">
    <property type="term" value="C:TRC complex"/>
    <property type="evidence" value="ECO:0007669"/>
    <property type="project" value="TreeGrafter"/>
</dbReference>
<evidence type="ECO:0008006" key="4">
    <source>
        <dbReference type="Google" id="ProtNLM"/>
    </source>
</evidence>
<comment type="similarity">
    <text evidence="1">Belongs to the GET4 family.</text>
</comment>
<dbReference type="GO" id="GO:0045048">
    <property type="term" value="P:protein insertion into ER membrane"/>
    <property type="evidence" value="ECO:0007669"/>
    <property type="project" value="InterPro"/>
</dbReference>
<gene>
    <name evidence="2" type="primary">MPUL0E05260</name>
    <name evidence="2" type="ORF">METSCH_E05260</name>
</gene>
<sequence length="315" mass="35608">MSDKLQKTIARFQQRIDNKDFYEAHQTLRTITNRYVKAKQFELAIEILDQGASILATNKEYASASDLISYLIQVHTEAGIKCASTGPGQEHRAKLIQLVSLLPDAEPSIGDLAKQALTWAQLDGAKFGDASLHHIFGTKLLAAVPEQPKEDDRYKVFAVAELHLILGTFESLPVYVDYLFSWYSENQSADPGEFLARAVINYAYLKNVKFAQAAMERFVQKYLEKTGEAPEQTDNLHIFEHHDLLNFLQLLVVTLRKSQSGEKFMKLYTHYKPMLAEKELMAPVEYLGREYFALNLGSAQGGNNMLANLMGSFFK</sequence>